<dbReference type="AlphaFoldDB" id="D5ZQT9"/>
<sequence>MLARTDLLAAAGLRLPWGVAAAHLLRARGLSADTATGPRTPEELPAAASAVPRPSGR</sequence>
<dbReference type="EMBL" id="DS999641">
    <property type="protein sequence ID" value="EFE66504.2"/>
    <property type="molecule type" value="Genomic_DNA"/>
</dbReference>
<evidence type="ECO:0000313" key="3">
    <source>
        <dbReference type="Proteomes" id="UP000003824"/>
    </source>
</evidence>
<accession>D5ZQT9</accession>
<protein>
    <submittedName>
        <fullName evidence="2">Predicted protein</fullName>
    </submittedName>
</protein>
<evidence type="ECO:0000313" key="2">
    <source>
        <dbReference type="EMBL" id="EFE66504.2"/>
    </source>
</evidence>
<dbReference type="Proteomes" id="UP000003824">
    <property type="component" value="Unassembled WGS sequence"/>
</dbReference>
<feature type="region of interest" description="Disordered" evidence="1">
    <location>
        <begin position="32"/>
        <end position="57"/>
    </location>
</feature>
<reference evidence="3" key="1">
    <citation type="submission" date="2008-12" db="EMBL/GenBank/DDBJ databases">
        <title>Annotation of Streptomyces ghanaensis ATCC 14672.</title>
        <authorList>
            <consortium name="The Broad Institute Genome Sequencing Platform"/>
            <consortium name="Broad Institute Microbial Sequencing Center"/>
            <person name="Fischbach M."/>
            <person name="Ward D."/>
            <person name="Young S."/>
            <person name="Kodira C.D."/>
            <person name="Zeng Q."/>
            <person name="Koehrsen M."/>
            <person name="Godfrey P."/>
            <person name="Alvarado L."/>
            <person name="Berlin A.M."/>
            <person name="Borenstein D."/>
            <person name="Chen Z."/>
            <person name="Engels R."/>
            <person name="Freedman E."/>
            <person name="Gellesch M."/>
            <person name="Goldberg J."/>
            <person name="Griggs A."/>
            <person name="Gujja S."/>
            <person name="Heiman D.I."/>
            <person name="Hepburn T.A."/>
            <person name="Howarth C."/>
            <person name="Jen D."/>
            <person name="Larson L."/>
            <person name="Lewis B."/>
            <person name="Mehta T."/>
            <person name="Park D."/>
            <person name="Pearson M."/>
            <person name="Roberts A."/>
            <person name="Saif S."/>
            <person name="Shea T.D."/>
            <person name="Shenoy N."/>
            <person name="Sisk P."/>
            <person name="Stolte C."/>
            <person name="Sykes S.N."/>
            <person name="Walk T."/>
            <person name="White J."/>
            <person name="Yandava C."/>
            <person name="Straight P."/>
            <person name="Clardy J."/>
            <person name="Hung D."/>
            <person name="Kolter R."/>
            <person name="Mekalanos J."/>
            <person name="Walker S."/>
            <person name="Walsh C.T."/>
            <person name="Wieland B.L.C."/>
            <person name="Ilzarbe M."/>
            <person name="Galagan J."/>
            <person name="Nusbaum C."/>
            <person name="Birren B."/>
        </authorList>
    </citation>
    <scope>NUCLEOTIDE SEQUENCE [LARGE SCALE GENOMIC DNA]</scope>
    <source>
        <strain evidence="3">ATCC 14672 / DSM 40746 / JCM 4963 / KCTC 9882 / NRRL B-12104 / FH 1290</strain>
    </source>
</reference>
<organism evidence="2 3">
    <name type="scientific">Streptomyces viridosporus (strain ATCC 14672 / DSM 40746 / JCM 4963 / KCTC 9882 / NRRL B-12104 / FH 1290)</name>
    <name type="common">Streptomyces ghanaensis</name>
    <dbReference type="NCBI Taxonomy" id="566461"/>
    <lineage>
        <taxon>Bacteria</taxon>
        <taxon>Bacillati</taxon>
        <taxon>Actinomycetota</taxon>
        <taxon>Actinomycetes</taxon>
        <taxon>Kitasatosporales</taxon>
        <taxon>Streptomycetaceae</taxon>
        <taxon>Streptomyces</taxon>
    </lineage>
</organism>
<evidence type="ECO:0000256" key="1">
    <source>
        <dbReference type="SAM" id="MobiDB-lite"/>
    </source>
</evidence>
<gene>
    <name evidence="2" type="ORF">SSFG_01753</name>
</gene>
<name>D5ZQT9_STRV1</name>
<proteinExistence type="predicted"/>